<reference evidence="1 2" key="1">
    <citation type="submission" date="2021-03" db="EMBL/GenBank/DDBJ databases">
        <authorList>
            <person name="Alqahtani R."/>
            <person name="Behailu E."/>
            <person name="Cappabianca D.W."/>
            <person name="Csanadi-Schwartz K.M."/>
            <person name="Dalal A.S."/>
            <person name="Fahim M.S."/>
            <person name="Franklin J.M."/>
            <person name="Gluckman M.H."/>
            <person name="Levine C.J."/>
            <person name="Martin N."/>
            <person name="Milza N."/>
            <person name="Najmabadi R."/>
            <person name="Newman A.M."/>
            <person name="Pajunar M."/>
            <person name="Qalawee I."/>
            <person name="Rizvi A."/>
            <person name="Samuel A."/>
            <person name="Smith A."/>
            <person name="Swann F.E."/>
            <person name="Sweeney P."/>
            <person name="Torres N.R."/>
            <person name="Ventrone L."/>
            <person name="Ventura L."/>
            <person name="Wroe M."/>
            <person name="Acquaye N.A."/>
            <person name="Agnes T.J."/>
            <person name="Ahmed A."/>
            <person name="Ahmed S."/>
            <person name="Amodu B.A."/>
            <person name="Arefeayne N.F."/>
            <person name="Asamoah-Frimpong E.A."/>
            <person name="Attaran A."/>
            <person name="Barragan J.M."/>
            <person name="Baumgarten L.N."/>
            <person name="Berhane B."/>
            <person name="Beyene A."/>
            <person name="Bhattarai B."/>
            <person name="Biondokin D.V."/>
            <person name="Boone B.K."/>
            <person name="Burney S.Z."/>
            <person name="Cayanan J.T."/>
            <person name="Cesta G."/>
            <person name="Chang J."/>
            <person name="Chavez J."/>
            <person name="Chorbajian C."/>
            <person name="Christian S."/>
            <person name="Corns J.R."/>
            <person name="Corns N.R."/>
            <person name="Cowan J.T."/>
            <person name="Coyne C."/>
            <person name="Dadzie B."/>
            <person name="Datu D.V."/>
            <person name="Deng B.C."/>
            <person name="Der L."/>
            <person name="Dickerson K."/>
            <person name="Dozier E."/>
            <person name="Egbunine A.O."/>
            <person name="Farooq M."/>
            <person name="Fonge A.E."/>
            <person name="Ghomsi-Nono M.P."/>
            <person name="Giampietro H."/>
            <person name="Gunnison R.P."/>
            <person name="Han S.H."/>
            <person name="Hennigan A.J."/>
            <person name="Hong A.N."/>
            <person name="Ijomor E.C."/>
            <person name="Jalali A."/>
            <person name="Jamil T.Z."/>
            <person name="Jenkins C.R."/>
            <person name="Joseph M.A."/>
            <person name="Jowanowitch O.J."/>
            <person name="Kang D."/>
            <person name="Khan A."/>
            <person name="Khan Z.K."/>
            <person name="Kiewe T."/>
            <person name="Kjerulf A.B."/>
            <person name="Kolosey V."/>
            <person name="Kurup M."/>
            <person name="Lee V.H."/>
            <person name="Llontop-Maldonado V."/>
            <person name="Long P."/>
            <person name="Lu N."/>
            <person name="Majekodunmi A."/>
            <person name="Malik H.W."/>
            <person name="Marcellino S.C."/>
            <person name="Martinez L.A."/>
            <person name="Meher F.N."/>
            <person name="Michelin M.A."/>
            <person name="Mitchell K.G."/>
            <person name="Mullens W.J."/>
            <person name="Nwakama C."/>
            <person name="Nwosu F.T."/>
            <person name="Oboh E.C."/>
            <person name="Odujinrin O."/>
            <person name="Ogunsan O."/>
            <person name="O'Neill K."/>
            <person name="Oxlaj J.A."/>
            <person name="Patel A.K."/>
            <person name="Patel B.R."/>
            <person name="Pham Q."/>
            <person name="Porter J."/>
            <person name="Portes J."/>
            <person name="Prokopenko A."/>
            <person name="Quraishi M."/>
            <person name="Qureshi M."/>
            <person name="Rivera A."/>
            <person name="Rubalsky V."/>
            <person name="Saikali Y."/>
            <person name="Saqaf K."/>
            <person name="Saroya S.R."/>
            <person name="Seas A."/>
            <person name="Shadrick R.E."/>
            <person name="Sharda N."/>
            <person name="Sigindere M.T."/>
            <person name="Simbi V.G."/>
            <person name="Thuzar C."/>
            <person name="Tran K."/>
            <person name="Tran V.D."/>
            <person name="Trang W."/>
            <person name="Vaishnav N."/>
            <person name="Vuong K."/>
            <person name="Walker C."/>
            <person name="Wallace S.A."/>
            <person name="Warfield J.C."/>
            <person name="Wikina T."/>
            <person name="Wobbeking F.T."/>
            <person name="Worrent L.D."/>
            <person name="Yan T."/>
            <person name="Zehra A."/>
            <person name="Avazpour P."/>
            <person name="Kim F.M."/>
            <person name="Mason K."/>
            <person name="Nguyen D.A."/>
            <person name="Pettit S.M."/>
            <person name="Zhou O.J."/>
            <person name="Brissett D.L."/>
            <person name="Gualtieri C."/>
            <person name="Hufford T.M."/>
            <person name="Ko J.M."/>
            <person name="Novak J.K."/>
            <person name="Smith Z.M."/>
            <person name="Mayer-Bacon C."/>
            <person name="Erill I."/>
            <person name="Caruso S.M."/>
            <person name="Garlena R.A."/>
            <person name="Russell D.A."/>
            <person name="Pope W.H."/>
            <person name="Jacobs-Sera D."/>
            <person name="Hatfull G.F."/>
        </authorList>
    </citation>
    <scope>NUCLEOTIDE SEQUENCE [LARGE SCALE GENOMIC DNA]</scope>
</reference>
<organism evidence="1 2">
    <name type="scientific">Streptomyces phage TunaTartare</name>
    <dbReference type="NCBI Taxonomy" id="2848887"/>
    <lineage>
        <taxon>Viruses</taxon>
        <taxon>Duplodnaviria</taxon>
        <taxon>Heunggongvirae</taxon>
        <taxon>Uroviricota</taxon>
        <taxon>Caudoviricetes</taxon>
        <taxon>Stanwilliamsviridae</taxon>
        <taxon>Loccivirinae</taxon>
        <taxon>Faustvirus</taxon>
        <taxon>Faustvirus tunatartare</taxon>
    </lineage>
</organism>
<accession>A0A8F2E6V9</accession>
<keyword evidence="2" id="KW-1185">Reference proteome</keyword>
<dbReference type="EMBL" id="MW822145">
    <property type="protein sequence ID" value="QWT29952.1"/>
    <property type="molecule type" value="Genomic_DNA"/>
</dbReference>
<evidence type="ECO:0000313" key="2">
    <source>
        <dbReference type="Proteomes" id="UP000683399"/>
    </source>
</evidence>
<evidence type="ECO:0000313" key="1">
    <source>
        <dbReference type="EMBL" id="QWT29952.1"/>
    </source>
</evidence>
<name>A0A8F2E6V9_9CAUD</name>
<dbReference type="KEGG" id="vg:77927628"/>
<dbReference type="RefSeq" id="YP_010651909.1">
    <property type="nucleotide sequence ID" value="NC_070784.1"/>
</dbReference>
<proteinExistence type="predicted"/>
<gene>
    <name evidence="1" type="primary">60</name>
    <name evidence="1" type="ORF">SEA_TUNATARTARE_60</name>
</gene>
<dbReference type="GeneID" id="77927628"/>
<protein>
    <submittedName>
        <fullName evidence="1">Uncharacterized protein</fullName>
    </submittedName>
</protein>
<sequence>MAEEPTQIDLGPFLAAIVEEAGGEVKIPYDVFKNQVGDKALAIDIEDDGATLVLRVVDGIPNE</sequence>
<dbReference type="Proteomes" id="UP000683399">
    <property type="component" value="Segment"/>
</dbReference>